<evidence type="ECO:0000256" key="1">
    <source>
        <dbReference type="SAM" id="MobiDB-lite"/>
    </source>
</evidence>
<keyword evidence="2" id="KW-0472">Membrane</keyword>
<evidence type="ECO:0000313" key="5">
    <source>
        <dbReference type="EMBL" id="TFJ85669.1"/>
    </source>
</evidence>
<keyword evidence="2" id="KW-1133">Transmembrane helix</keyword>
<feature type="chain" id="PRO_5020021690" description="Mannosylglycerate hydrolase MGH1-like glycoside hydrolase domain-containing protein" evidence="3">
    <location>
        <begin position="25"/>
        <end position="849"/>
    </location>
</feature>
<dbReference type="OrthoDB" id="10386379at2759"/>
<accession>A0A4D9DAW9</accession>
<feature type="compositionally biased region" description="Low complexity" evidence="1">
    <location>
        <begin position="444"/>
        <end position="454"/>
    </location>
</feature>
<reference evidence="5 6" key="1">
    <citation type="submission" date="2019-01" db="EMBL/GenBank/DDBJ databases">
        <title>Nuclear Genome Assembly of the Microalgal Biofuel strain Nannochloropsis salina CCMP1776.</title>
        <authorList>
            <person name="Hovde B."/>
        </authorList>
    </citation>
    <scope>NUCLEOTIDE SEQUENCE [LARGE SCALE GENOMIC DNA]</scope>
    <source>
        <strain evidence="5 6">CCMP1776</strain>
    </source>
</reference>
<feature type="transmembrane region" description="Helical" evidence="2">
    <location>
        <begin position="635"/>
        <end position="660"/>
    </location>
</feature>
<keyword evidence="3" id="KW-0732">Signal</keyword>
<dbReference type="Proteomes" id="UP000355283">
    <property type="component" value="Unassembled WGS sequence"/>
</dbReference>
<dbReference type="Gene3D" id="1.50.10.10">
    <property type="match status" value="1"/>
</dbReference>
<evidence type="ECO:0000256" key="3">
    <source>
        <dbReference type="SAM" id="SignalP"/>
    </source>
</evidence>
<dbReference type="SUPFAM" id="SSF48208">
    <property type="entry name" value="Six-hairpin glycosidases"/>
    <property type="match status" value="1"/>
</dbReference>
<dbReference type="EMBL" id="SDOX01000011">
    <property type="protein sequence ID" value="TFJ85669.1"/>
    <property type="molecule type" value="Genomic_DNA"/>
</dbReference>
<comment type="caution">
    <text evidence="5">The sequence shown here is derived from an EMBL/GenBank/DDBJ whole genome shotgun (WGS) entry which is preliminary data.</text>
</comment>
<dbReference type="AlphaFoldDB" id="A0A4D9DAW9"/>
<organism evidence="5 6">
    <name type="scientific">Nannochloropsis salina CCMP1776</name>
    <dbReference type="NCBI Taxonomy" id="1027361"/>
    <lineage>
        <taxon>Eukaryota</taxon>
        <taxon>Sar</taxon>
        <taxon>Stramenopiles</taxon>
        <taxon>Ochrophyta</taxon>
        <taxon>Eustigmatophyceae</taxon>
        <taxon>Eustigmatales</taxon>
        <taxon>Monodopsidaceae</taxon>
        <taxon>Microchloropsis</taxon>
        <taxon>Microchloropsis salina</taxon>
    </lineage>
</organism>
<evidence type="ECO:0000256" key="2">
    <source>
        <dbReference type="SAM" id="Phobius"/>
    </source>
</evidence>
<feature type="compositionally biased region" description="Basic and acidic residues" evidence="1">
    <location>
        <begin position="735"/>
        <end position="745"/>
    </location>
</feature>
<dbReference type="Pfam" id="PF22422">
    <property type="entry name" value="MGH1-like_GH"/>
    <property type="match status" value="1"/>
</dbReference>
<evidence type="ECO:0000259" key="4">
    <source>
        <dbReference type="Pfam" id="PF22422"/>
    </source>
</evidence>
<feature type="domain" description="Mannosylglycerate hydrolase MGH1-like glycoside hydrolase" evidence="4">
    <location>
        <begin position="60"/>
        <end position="348"/>
    </location>
</feature>
<protein>
    <recommendedName>
        <fullName evidence="4">Mannosylglycerate hydrolase MGH1-like glycoside hydrolase domain-containing protein</fullName>
    </recommendedName>
</protein>
<sequence length="849" mass="91830">MPRPSRPSTAAFLLGLVAPFLTDAQHACNTTLLLDKAKTLLLTNFDAEQGWTVPSKATAPYLDSTSSLFTAYAYAKFDPDAGMKELIACLSGQWPFTGLVPRIRFPPSSEGSAWLEGTYYPGPAQWQTPRDGSAAALSTAGLAALPWHAIVAMQLFNVRRDDAGLSFLAQVFPPIFKYHQYLHTSRDAKNHLVFSYHPWESELPGDSPVWSAALAATKERVAAEAWSPRVPLDEPAAAPGYPGDDVFGPELYLVELMARLEYEDARIQQSTPFLALDVEFNAVLAAADVALADMAKVLQLHSSSTVDDAMRSAATGWADSATTRLEYLWTGERYASYLLATRAQPTLDEASEGESMAVRADLLEGDGLKIQRADVKLVGGGGGKRSRSWGFEGRASRLYPPSFPSTAADPQRAPGSRNHSVPSPWRPPTRQRQLRHHGHSGSKPKLVLPSTVSSPPSPPPVPLPPGAFLPLSVVSSFWPLYVEGGTPRSRLDDLLVEIITPGLDASFDCQGDVFRLPVSGCAVPDPLPRVSLLHNLVVQRGLAVNGDVGFNRWLLNNTVALVCAASMDPFAQPPPKPPAYRFSRYFDPVSGTAFGEKQDMFGKESTLAAALVWILLHTDAPNRAETPPISHDVTFALVVVELIIAFATGVGCFVFSLSLFRELSRADKEGLGSVSSMLNVRDDAEDDEQGPRQGRREGVVRDSQRRNALYGSKDDHDTEEEEDEESKGHGLALDGSDHGEIDHQRTAARRKKGAYYGPFTAPVPGRAPNRGLYQTFRSFPRMQALENDDNSTIHGTELRRVESEGDGMNGGGESGRGGGIVSALGTAAGSGLRNLGSAVKSGVSFLKFW</sequence>
<evidence type="ECO:0000313" key="6">
    <source>
        <dbReference type="Proteomes" id="UP000355283"/>
    </source>
</evidence>
<dbReference type="GO" id="GO:0005975">
    <property type="term" value="P:carbohydrate metabolic process"/>
    <property type="evidence" value="ECO:0007669"/>
    <property type="project" value="InterPro"/>
</dbReference>
<keyword evidence="6" id="KW-1185">Reference proteome</keyword>
<proteinExistence type="predicted"/>
<dbReference type="InterPro" id="IPR054491">
    <property type="entry name" value="MGH1-like_GH"/>
</dbReference>
<feature type="region of interest" description="Disordered" evidence="1">
    <location>
        <begin position="677"/>
        <end position="769"/>
    </location>
</feature>
<gene>
    <name evidence="5" type="ORF">NSK_003177</name>
</gene>
<name>A0A4D9DAW9_9STRA</name>
<feature type="signal peptide" evidence="3">
    <location>
        <begin position="1"/>
        <end position="24"/>
    </location>
</feature>
<feature type="compositionally biased region" description="Basic residues" evidence="1">
    <location>
        <begin position="432"/>
        <end position="442"/>
    </location>
</feature>
<dbReference type="InterPro" id="IPR008928">
    <property type="entry name" value="6-hairpin_glycosidase_sf"/>
</dbReference>
<keyword evidence="2" id="KW-0812">Transmembrane</keyword>
<dbReference type="InterPro" id="IPR012341">
    <property type="entry name" value="6hp_glycosidase-like_sf"/>
</dbReference>
<feature type="compositionally biased region" description="Basic and acidic residues" evidence="1">
    <location>
        <begin position="694"/>
        <end position="705"/>
    </location>
</feature>
<feature type="region of interest" description="Disordered" evidence="1">
    <location>
        <begin position="400"/>
        <end position="460"/>
    </location>
</feature>